<reference evidence="1 2" key="1">
    <citation type="journal article" date="2019" name="Int. J. Syst. Evol. Microbiol.">
        <title>The Global Catalogue of Microorganisms (GCM) 10K type strain sequencing project: providing services to taxonomists for standard genome sequencing and annotation.</title>
        <authorList>
            <consortium name="The Broad Institute Genomics Platform"/>
            <consortium name="The Broad Institute Genome Sequencing Center for Infectious Disease"/>
            <person name="Wu L."/>
            <person name="Ma J."/>
        </authorList>
    </citation>
    <scope>NUCLEOTIDE SEQUENCE [LARGE SCALE GENOMIC DNA]</scope>
    <source>
        <strain evidence="1 2">JCM 16083</strain>
    </source>
</reference>
<accession>A0ABN1MT09</accession>
<keyword evidence="2" id="KW-1185">Reference proteome</keyword>
<dbReference type="EMBL" id="BAAAFH010000022">
    <property type="protein sequence ID" value="GAA0876477.1"/>
    <property type="molecule type" value="Genomic_DNA"/>
</dbReference>
<dbReference type="Gene3D" id="1.25.40.10">
    <property type="entry name" value="Tetratricopeptide repeat domain"/>
    <property type="match status" value="1"/>
</dbReference>
<sequence length="320" mass="38182">MAKYLSLTLLFVAVVTIKSFSQTKKNENYIDYYNLVNEASFWFYEQQYDSAILFYEKAIQSVNVSSGIDRYNLARSYWEVNRKKDALKLLSQSKHIEGLQDIFIDDTTYFEGMTVSQKSRLVKKLIKNELPYNKKHNEFVQSLFKKDQRLRILIRDSIRPYYEKDSIIMGEYLEKLRETDSINGLELINYVKSNGMPGGVHGQFHKLSIIFVHMSKEWFVSNYRTLFKEINKGNLDPYFFAKGMDRAFKQNPCERFTIYNAYFHDKDYTDPWLLYVNRLSIGLSPYYIDTWNLYPKGQSPKRTAMFDFYKKHKTQFNYLK</sequence>
<name>A0ABN1MT09_9FLAO</name>
<dbReference type="InterPro" id="IPR011990">
    <property type="entry name" value="TPR-like_helical_dom_sf"/>
</dbReference>
<gene>
    <name evidence="1" type="ORF">GCM10009118_28870</name>
</gene>
<protein>
    <recommendedName>
        <fullName evidence="3">Tetratricopeptide repeat protein</fullName>
    </recommendedName>
</protein>
<dbReference type="RefSeq" id="WP_343789395.1">
    <property type="nucleotide sequence ID" value="NZ_BAAAFH010000022.1"/>
</dbReference>
<proteinExistence type="predicted"/>
<organism evidence="1 2">
    <name type="scientific">Wandonia haliotis</name>
    <dbReference type="NCBI Taxonomy" id="574963"/>
    <lineage>
        <taxon>Bacteria</taxon>
        <taxon>Pseudomonadati</taxon>
        <taxon>Bacteroidota</taxon>
        <taxon>Flavobacteriia</taxon>
        <taxon>Flavobacteriales</taxon>
        <taxon>Crocinitomicaceae</taxon>
        <taxon>Wandonia</taxon>
    </lineage>
</organism>
<comment type="caution">
    <text evidence="1">The sequence shown here is derived from an EMBL/GenBank/DDBJ whole genome shotgun (WGS) entry which is preliminary data.</text>
</comment>
<dbReference type="SUPFAM" id="SSF48452">
    <property type="entry name" value="TPR-like"/>
    <property type="match status" value="1"/>
</dbReference>
<evidence type="ECO:0000313" key="1">
    <source>
        <dbReference type="EMBL" id="GAA0876477.1"/>
    </source>
</evidence>
<evidence type="ECO:0000313" key="2">
    <source>
        <dbReference type="Proteomes" id="UP001501126"/>
    </source>
</evidence>
<evidence type="ECO:0008006" key="3">
    <source>
        <dbReference type="Google" id="ProtNLM"/>
    </source>
</evidence>
<dbReference type="Proteomes" id="UP001501126">
    <property type="component" value="Unassembled WGS sequence"/>
</dbReference>